<evidence type="ECO:0000313" key="9">
    <source>
        <dbReference type="Proteomes" id="UP000007350"/>
    </source>
</evidence>
<keyword evidence="4 8" id="KW-0418">Kinase</keyword>
<evidence type="ECO:0000256" key="6">
    <source>
        <dbReference type="SAM" id="MobiDB-lite"/>
    </source>
</evidence>
<keyword evidence="9" id="KW-1185">Reference proteome</keyword>
<evidence type="ECO:0000256" key="5">
    <source>
        <dbReference type="ARBA" id="ARBA00022840"/>
    </source>
</evidence>
<proteinExistence type="predicted"/>
<feature type="domain" description="Protein kinase" evidence="7">
    <location>
        <begin position="1"/>
        <end position="98"/>
    </location>
</feature>
<dbReference type="PANTHER" id="PTHR43671:SF13">
    <property type="entry name" value="SERINE_THREONINE-PROTEIN KINASE NEK2"/>
    <property type="match status" value="1"/>
</dbReference>
<evidence type="ECO:0000259" key="7">
    <source>
        <dbReference type="PROSITE" id="PS50011"/>
    </source>
</evidence>
<feature type="region of interest" description="Disordered" evidence="6">
    <location>
        <begin position="119"/>
        <end position="178"/>
    </location>
</feature>
<dbReference type="Gene3D" id="1.10.510.10">
    <property type="entry name" value="Transferase(Phosphotransferase) domain 1"/>
    <property type="match status" value="1"/>
</dbReference>
<dbReference type="PROSITE" id="PS50011">
    <property type="entry name" value="PROTEIN_KINASE_DOM"/>
    <property type="match status" value="1"/>
</dbReference>
<gene>
    <name evidence="8" type="ORF">MOQ_005039</name>
</gene>
<protein>
    <recommendedName>
        <fullName evidence="1">non-specific serine/threonine protein kinase</fullName>
        <ecNumber evidence="1">2.7.11.1</ecNumber>
    </recommendedName>
</protein>
<dbReference type="EC" id="2.7.11.1" evidence="1"/>
<dbReference type="EMBL" id="AHKC01011038">
    <property type="protein sequence ID" value="EKF31129.1"/>
    <property type="molecule type" value="Genomic_DNA"/>
</dbReference>
<dbReference type="Pfam" id="PF00069">
    <property type="entry name" value="Pkinase"/>
    <property type="match status" value="1"/>
</dbReference>
<dbReference type="InterPro" id="IPR050660">
    <property type="entry name" value="NEK_Ser/Thr_kinase"/>
</dbReference>
<dbReference type="OrthoDB" id="1405469at2759"/>
<evidence type="ECO:0000256" key="3">
    <source>
        <dbReference type="ARBA" id="ARBA00022741"/>
    </source>
</evidence>
<dbReference type="AlphaFoldDB" id="K2MZG2"/>
<keyword evidence="2" id="KW-0808">Transferase</keyword>
<keyword evidence="3" id="KW-0547">Nucleotide-binding</keyword>
<dbReference type="InterPro" id="IPR011009">
    <property type="entry name" value="Kinase-like_dom_sf"/>
</dbReference>
<name>K2MZG2_TRYCR</name>
<organism evidence="8 9">
    <name type="scientific">Trypanosoma cruzi marinkellei</name>
    <dbReference type="NCBI Taxonomy" id="85056"/>
    <lineage>
        <taxon>Eukaryota</taxon>
        <taxon>Discoba</taxon>
        <taxon>Euglenozoa</taxon>
        <taxon>Kinetoplastea</taxon>
        <taxon>Metakinetoplastina</taxon>
        <taxon>Trypanosomatida</taxon>
        <taxon>Trypanosomatidae</taxon>
        <taxon>Trypanosoma</taxon>
        <taxon>Schizotrypanum</taxon>
    </lineage>
</organism>
<evidence type="ECO:0000256" key="2">
    <source>
        <dbReference type="ARBA" id="ARBA00022679"/>
    </source>
</evidence>
<dbReference type="Proteomes" id="UP000007350">
    <property type="component" value="Unassembled WGS sequence"/>
</dbReference>
<comment type="caution">
    <text evidence="8">The sequence shown here is derived from an EMBL/GenBank/DDBJ whole genome shotgun (WGS) entry which is preliminary data.</text>
</comment>
<reference evidence="8 9" key="1">
    <citation type="journal article" date="2012" name="BMC Genomics">
        <title>Comparative genomic analysis of human infective Trypanosoma cruzi lineages with the bat-restricted subspecies T. cruzi marinkellei.</title>
        <authorList>
            <person name="Franzen O."/>
            <person name="Talavera-Lopez C."/>
            <person name="Ochaya S."/>
            <person name="Butler C.E."/>
            <person name="Messenger L.A."/>
            <person name="Lewis M.D."/>
            <person name="Llewellyn M.S."/>
            <person name="Marinkelle C.J."/>
            <person name="Tyler K.M."/>
            <person name="Miles M.A."/>
            <person name="Andersson B."/>
        </authorList>
    </citation>
    <scope>NUCLEOTIDE SEQUENCE [LARGE SCALE GENOMIC DNA]</scope>
    <source>
        <strain evidence="8 9">B7</strain>
    </source>
</reference>
<dbReference type="GO" id="GO:0005524">
    <property type="term" value="F:ATP binding"/>
    <property type="evidence" value="ECO:0007669"/>
    <property type="project" value="UniProtKB-KW"/>
</dbReference>
<keyword evidence="5" id="KW-0067">ATP-binding</keyword>
<evidence type="ECO:0000256" key="4">
    <source>
        <dbReference type="ARBA" id="ARBA00022777"/>
    </source>
</evidence>
<feature type="compositionally biased region" description="Low complexity" evidence="6">
    <location>
        <begin position="119"/>
        <end position="139"/>
    </location>
</feature>
<dbReference type="SUPFAM" id="SSF56112">
    <property type="entry name" value="Protein kinase-like (PK-like)"/>
    <property type="match status" value="1"/>
</dbReference>
<dbReference type="GO" id="GO:0004674">
    <property type="term" value="F:protein serine/threonine kinase activity"/>
    <property type="evidence" value="ECO:0007669"/>
    <property type="project" value="UniProtKB-EC"/>
</dbReference>
<evidence type="ECO:0000313" key="8">
    <source>
        <dbReference type="EMBL" id="EKF31129.1"/>
    </source>
</evidence>
<evidence type="ECO:0000256" key="1">
    <source>
        <dbReference type="ARBA" id="ARBA00012513"/>
    </source>
</evidence>
<accession>K2MZG2</accession>
<sequence>MAPELFECTTESGGAYIHPHTKATDVWSLGMILHYLACNGTLPARLPNGEVVLNVEECAPYVRPPEMIELIRVMLHRNPKERPTCKELLNSTVVQTILRSFEKAKLSTDILPTTAVATTTTTTTSSSSSTTAAAAASVSWRQKKRNPTGEPIHLNCRGHDPPNPRLQDGGAPDDNEGEGILQYPHSPVVEVPLMLQYKTMELKRNISAGIRGGNKGRKLTTIDRAVQTDYVKIVYE</sequence>
<dbReference type="InterPro" id="IPR000719">
    <property type="entry name" value="Prot_kinase_dom"/>
</dbReference>
<dbReference type="PANTHER" id="PTHR43671">
    <property type="entry name" value="SERINE/THREONINE-PROTEIN KINASE NEK"/>
    <property type="match status" value="1"/>
</dbReference>